<keyword evidence="3" id="KW-1185">Reference proteome</keyword>
<dbReference type="PANTHER" id="PTHR33498:SF1">
    <property type="entry name" value="TRANSPOSASE FOR INSERTION SEQUENCE ELEMENT IS1557"/>
    <property type="match status" value="1"/>
</dbReference>
<evidence type="ECO:0000313" key="2">
    <source>
        <dbReference type="EMBL" id="MBB6448034.1"/>
    </source>
</evidence>
<evidence type="ECO:0000313" key="3">
    <source>
        <dbReference type="Proteomes" id="UP000531594"/>
    </source>
</evidence>
<gene>
    <name evidence="2" type="ORF">HNR53_004760</name>
</gene>
<dbReference type="AlphaFoldDB" id="A0A7X0LZ25"/>
<protein>
    <recommendedName>
        <fullName evidence="1">Transposase IS204/IS1001/IS1096/IS1165 DDE domain-containing protein</fullName>
    </recommendedName>
</protein>
<accession>A0A7X0LZ25</accession>
<feature type="domain" description="Transposase IS204/IS1001/IS1096/IS1165 DDE" evidence="1">
    <location>
        <begin position="148"/>
        <end position="295"/>
    </location>
</feature>
<dbReference type="EMBL" id="JACHGK010000046">
    <property type="protein sequence ID" value="MBB6448034.1"/>
    <property type="molecule type" value="Genomic_DNA"/>
</dbReference>
<evidence type="ECO:0000259" key="1">
    <source>
        <dbReference type="Pfam" id="PF01610"/>
    </source>
</evidence>
<dbReference type="InterPro" id="IPR002560">
    <property type="entry name" value="Transposase_DDE"/>
</dbReference>
<comment type="caution">
    <text evidence="2">The sequence shown here is derived from an EMBL/GenBank/DDBJ whole genome shotgun (WGS) entry which is preliminary data.</text>
</comment>
<dbReference type="Pfam" id="PF01610">
    <property type="entry name" value="DDE_Tnp_ISL3"/>
    <property type="match status" value="1"/>
</dbReference>
<dbReference type="InterPro" id="IPR047951">
    <property type="entry name" value="Transpos_ISL3"/>
</dbReference>
<reference evidence="2 3" key="1">
    <citation type="submission" date="2020-08" db="EMBL/GenBank/DDBJ databases">
        <title>Genomic Encyclopedia of Type Strains, Phase IV (KMG-IV): sequencing the most valuable type-strain genomes for metagenomic binning, comparative biology and taxonomic classification.</title>
        <authorList>
            <person name="Goeker M."/>
        </authorList>
    </citation>
    <scope>NUCLEOTIDE SEQUENCE [LARGE SCALE GENOMIC DNA]</scope>
    <source>
        <strain evidence="2 3">DSM 5391</strain>
    </source>
</reference>
<dbReference type="Proteomes" id="UP000531594">
    <property type="component" value="Unassembled WGS sequence"/>
</dbReference>
<dbReference type="PANTHER" id="PTHR33498">
    <property type="entry name" value="TRANSPOSASE FOR INSERTION SEQUENCE ELEMENT IS1557"/>
    <property type="match status" value="1"/>
</dbReference>
<sequence length="300" mass="36244">MDRFHLLQNLHKYMLEALQRLLPQRWDKITRETEVASTPIDDNQPELPKLNPKRQQKWLLIQEIQKEYNEGIPIRILTRKYKLDRRTVSKYINFESFPIQKKKPRPSMLNPFLEAVYEMVKDHFTSRLIYEHIKKQGFKGGFDSVRVKVAAIRKELLKDFVKVKPLEKSYDRQSTIPLYWKLNQQLPEEERHKLNYALMKFPETQEIYAFVQYFRECVNNYDSLNIQKLISSTKKNTVPEIKRFLNYLKKELQAILLSIHYKYSNGVIEGQINRLKTIKRMLYGRASFTLLRNRVLYRWK</sequence>
<organism evidence="2 3">
    <name type="scientific">Bacillus benzoevorans</name>
    <dbReference type="NCBI Taxonomy" id="1456"/>
    <lineage>
        <taxon>Bacteria</taxon>
        <taxon>Bacillati</taxon>
        <taxon>Bacillota</taxon>
        <taxon>Bacilli</taxon>
        <taxon>Bacillales</taxon>
        <taxon>Bacillaceae</taxon>
        <taxon>Bacillus</taxon>
    </lineage>
</organism>
<name>A0A7X0LZ25_9BACI</name>
<proteinExistence type="predicted"/>